<name>A0AAW9RZT7_9BACT</name>
<evidence type="ECO:0000313" key="1">
    <source>
        <dbReference type="EMBL" id="MEN7547073.1"/>
    </source>
</evidence>
<sequence length="186" mass="20606">MKLSQLLLLLGLMGLLLGCAKKQYDYVGKEITKREAKEQKQKEMQERKQEMLEMLRQKKFALEAHTLYDRYSNSYPMNSATNFISVDSANAVIQFAFDGIVGWNGIGGVTLEGRVNHIEIKELKNSIAVDLRISGASSGFLTIGMSVMPNGNATSTVRGSFGGRFSFKGQVVSLDKSRVYKGSTSY</sequence>
<evidence type="ECO:0000313" key="2">
    <source>
        <dbReference type="Proteomes" id="UP001403385"/>
    </source>
</evidence>
<dbReference type="EMBL" id="JBDKWZ010000002">
    <property type="protein sequence ID" value="MEN7547073.1"/>
    <property type="molecule type" value="Genomic_DNA"/>
</dbReference>
<accession>A0AAW9RZT7</accession>
<comment type="caution">
    <text evidence="1">The sequence shown here is derived from an EMBL/GenBank/DDBJ whole genome shotgun (WGS) entry which is preliminary data.</text>
</comment>
<protein>
    <submittedName>
        <fullName evidence="1">DUF4251 domain-containing protein</fullName>
    </submittedName>
</protein>
<proteinExistence type="predicted"/>
<dbReference type="Pfam" id="PF14059">
    <property type="entry name" value="DUF4251"/>
    <property type="match status" value="1"/>
</dbReference>
<dbReference type="Gene3D" id="2.40.128.410">
    <property type="match status" value="1"/>
</dbReference>
<gene>
    <name evidence="1" type="ORF">AAG747_04095</name>
</gene>
<dbReference type="Proteomes" id="UP001403385">
    <property type="component" value="Unassembled WGS sequence"/>
</dbReference>
<dbReference type="RefSeq" id="WP_346819860.1">
    <property type="nucleotide sequence ID" value="NZ_JBDKWZ010000002.1"/>
</dbReference>
<organism evidence="1 2">
    <name type="scientific">Rapidithrix thailandica</name>
    <dbReference type="NCBI Taxonomy" id="413964"/>
    <lineage>
        <taxon>Bacteria</taxon>
        <taxon>Pseudomonadati</taxon>
        <taxon>Bacteroidota</taxon>
        <taxon>Cytophagia</taxon>
        <taxon>Cytophagales</taxon>
        <taxon>Flammeovirgaceae</taxon>
        <taxon>Rapidithrix</taxon>
    </lineage>
</organism>
<dbReference type="InterPro" id="IPR025347">
    <property type="entry name" value="DUF4251"/>
</dbReference>
<dbReference type="AlphaFoldDB" id="A0AAW9RZT7"/>
<dbReference type="PROSITE" id="PS51257">
    <property type="entry name" value="PROKAR_LIPOPROTEIN"/>
    <property type="match status" value="1"/>
</dbReference>
<reference evidence="1 2" key="1">
    <citation type="submission" date="2024-04" db="EMBL/GenBank/DDBJ databases">
        <title>Novel genus in family Flammeovirgaceae.</title>
        <authorList>
            <person name="Nguyen T.H."/>
            <person name="Vuong T.Q."/>
            <person name="Le H."/>
            <person name="Kim S.-G."/>
        </authorList>
    </citation>
    <scope>NUCLEOTIDE SEQUENCE [LARGE SCALE GENOMIC DNA]</scope>
    <source>
        <strain evidence="1 2">JCM 23209</strain>
    </source>
</reference>
<keyword evidence="2" id="KW-1185">Reference proteome</keyword>